<dbReference type="InterPro" id="IPR057926">
    <property type="entry name" value="QRICH1_dom"/>
</dbReference>
<dbReference type="AlphaFoldDB" id="A0A6J7ZWI4"/>
<dbReference type="Proteomes" id="UP000507470">
    <property type="component" value="Unassembled WGS sequence"/>
</dbReference>
<dbReference type="EMBL" id="CACVKT020000359">
    <property type="protein sequence ID" value="CAC5358494.1"/>
    <property type="molecule type" value="Genomic_DNA"/>
</dbReference>
<evidence type="ECO:0000256" key="1">
    <source>
        <dbReference type="ARBA" id="ARBA00022499"/>
    </source>
</evidence>
<keyword evidence="3" id="KW-0832">Ubl conjugation</keyword>
<dbReference type="PANTHER" id="PTHR21446:SF13">
    <property type="entry name" value="DUF3504 DOMAIN-CONTAINING PROTEIN"/>
    <property type="match status" value="1"/>
</dbReference>
<evidence type="ECO:0000256" key="2">
    <source>
        <dbReference type="ARBA" id="ARBA00022553"/>
    </source>
</evidence>
<protein>
    <submittedName>
        <fullName evidence="7">Uncharacterized protein</fullName>
    </submittedName>
</protein>
<feature type="domain" description="ZMYM2-like/QRICH1 C-terminal" evidence="5">
    <location>
        <begin position="205"/>
        <end position="329"/>
    </location>
</feature>
<feature type="region of interest" description="Disordered" evidence="4">
    <location>
        <begin position="377"/>
        <end position="401"/>
    </location>
</feature>
<reference evidence="7 8" key="1">
    <citation type="submission" date="2020-06" db="EMBL/GenBank/DDBJ databases">
        <authorList>
            <person name="Li R."/>
            <person name="Bekaert M."/>
        </authorList>
    </citation>
    <scope>NUCLEOTIDE SEQUENCE [LARGE SCALE GENOMIC DNA]</scope>
    <source>
        <strain evidence="8">wild</strain>
    </source>
</reference>
<dbReference type="Pfam" id="PF25561">
    <property type="entry name" value="QRICH1"/>
    <property type="match status" value="1"/>
</dbReference>
<dbReference type="Pfam" id="PF12012">
    <property type="entry name" value="DUF3504"/>
    <property type="match status" value="1"/>
</dbReference>
<proteinExistence type="predicted"/>
<dbReference type="PANTHER" id="PTHR21446">
    <property type="entry name" value="DUF3504 DOMAIN-CONTAINING PROTEIN"/>
    <property type="match status" value="1"/>
</dbReference>
<evidence type="ECO:0000313" key="7">
    <source>
        <dbReference type="EMBL" id="CAC5358494.1"/>
    </source>
</evidence>
<dbReference type="InterPro" id="IPR052787">
    <property type="entry name" value="MAVS"/>
</dbReference>
<dbReference type="OrthoDB" id="6155587at2759"/>
<evidence type="ECO:0000256" key="3">
    <source>
        <dbReference type="ARBA" id="ARBA00022843"/>
    </source>
</evidence>
<evidence type="ECO:0000259" key="5">
    <source>
        <dbReference type="Pfam" id="PF12012"/>
    </source>
</evidence>
<dbReference type="InterPro" id="IPR021893">
    <property type="entry name" value="ZMYM2-like_C"/>
</dbReference>
<feature type="domain" description="QRICH1-like" evidence="6">
    <location>
        <begin position="72"/>
        <end position="177"/>
    </location>
</feature>
<evidence type="ECO:0000256" key="4">
    <source>
        <dbReference type="SAM" id="MobiDB-lite"/>
    </source>
</evidence>
<name>A0A6J7ZWI4_MYTCO</name>
<evidence type="ECO:0000259" key="6">
    <source>
        <dbReference type="Pfam" id="PF25561"/>
    </source>
</evidence>
<gene>
    <name evidence="7" type="ORF">MCOR_1720</name>
</gene>
<keyword evidence="1" id="KW-1017">Isopeptide bond</keyword>
<keyword evidence="2" id="KW-0597">Phosphoprotein</keyword>
<sequence length="401" mass="45835">MNNTDLPDFELLNTSSTDTDWELSDLYAIQTQKLVFSNRNAAASSRFAEPVLSEELEQRISDRIPTKTKQSTSWSMNVWKGWAENRNCNPMTGFEEFTCVPVDPETATIKELDFWLSRFIMETRRQDGTPYPPNTLLNISAGIQRHLREMKRSEINLLQKNSVDFPTFQKALDTRMKEVTAAGLGNHIRKARNQYSQKKRADAISPQDEDTLWCKGVISLDSAEGLSYGVFHYNCKLFGFRGMDEHRDLDATQFEVVTDSVQKKKCLKFYGRISKNNQGGFFHKKIEPKKVIQWEDKNNPRDIVASIDHTDRNISNHSGKVTCVTTLYDKGFDNATVTSRSGHRSNAVETYKRQSVEMNDRISKSLQPPLPLSEVKVEETKENEQSCANTKVRVAPITEKT</sequence>
<accession>A0A6J7ZWI4</accession>
<organism evidence="7 8">
    <name type="scientific">Mytilus coruscus</name>
    <name type="common">Sea mussel</name>
    <dbReference type="NCBI Taxonomy" id="42192"/>
    <lineage>
        <taxon>Eukaryota</taxon>
        <taxon>Metazoa</taxon>
        <taxon>Spiralia</taxon>
        <taxon>Lophotrochozoa</taxon>
        <taxon>Mollusca</taxon>
        <taxon>Bivalvia</taxon>
        <taxon>Autobranchia</taxon>
        <taxon>Pteriomorphia</taxon>
        <taxon>Mytilida</taxon>
        <taxon>Mytiloidea</taxon>
        <taxon>Mytilidae</taxon>
        <taxon>Mytilinae</taxon>
        <taxon>Mytilus</taxon>
    </lineage>
</organism>
<evidence type="ECO:0000313" key="8">
    <source>
        <dbReference type="Proteomes" id="UP000507470"/>
    </source>
</evidence>
<keyword evidence="8" id="KW-1185">Reference proteome</keyword>